<dbReference type="PANTHER" id="PTHR43033:SF1">
    <property type="entry name" value="TRNA(ILE)-LYSIDINE SYNTHASE-RELATED"/>
    <property type="match status" value="1"/>
</dbReference>
<gene>
    <name evidence="8 10" type="primary">tilS</name>
    <name evidence="10" type="ORF">NAF29_05550</name>
</gene>
<dbReference type="InterPro" id="IPR012094">
    <property type="entry name" value="tRNA_Ile_lys_synt"/>
</dbReference>
<keyword evidence="5 8" id="KW-0547">Nucleotide-binding</keyword>
<dbReference type="GO" id="GO:0005524">
    <property type="term" value="F:ATP binding"/>
    <property type="evidence" value="ECO:0007669"/>
    <property type="project" value="UniProtKB-UniRule"/>
</dbReference>
<dbReference type="InterPro" id="IPR014729">
    <property type="entry name" value="Rossmann-like_a/b/a_fold"/>
</dbReference>
<organism evidence="10 11">
    <name type="scientific">Echinimonas agarilytica</name>
    <dbReference type="NCBI Taxonomy" id="1215918"/>
    <lineage>
        <taxon>Bacteria</taxon>
        <taxon>Pseudomonadati</taxon>
        <taxon>Pseudomonadota</taxon>
        <taxon>Gammaproteobacteria</taxon>
        <taxon>Alteromonadales</taxon>
        <taxon>Echinimonadaceae</taxon>
        <taxon>Echinimonas</taxon>
    </lineage>
</organism>
<comment type="caution">
    <text evidence="10">The sequence shown here is derived from an EMBL/GenBank/DDBJ whole genome shotgun (WGS) entry which is preliminary data.</text>
</comment>
<dbReference type="GO" id="GO:0032267">
    <property type="term" value="F:tRNA(Ile)-lysidine synthase activity"/>
    <property type="evidence" value="ECO:0007669"/>
    <property type="project" value="UniProtKB-EC"/>
</dbReference>
<dbReference type="SUPFAM" id="SSF52402">
    <property type="entry name" value="Adenine nucleotide alpha hydrolases-like"/>
    <property type="match status" value="1"/>
</dbReference>
<dbReference type="Gene3D" id="1.20.59.20">
    <property type="match status" value="1"/>
</dbReference>
<reference evidence="10 11" key="1">
    <citation type="journal article" date="2013" name="Antonie Van Leeuwenhoek">
        <title>Echinimonas agarilytica gen. nov., sp. nov., a new gammaproteobacterium isolated from the sea urchin Strongylocentrotus intermedius.</title>
        <authorList>
            <person name="Nedashkovskaya O.I."/>
            <person name="Stenkova A.M."/>
            <person name="Zhukova N.V."/>
            <person name="Van Trappen S."/>
            <person name="Lee J.S."/>
            <person name="Kim S.B."/>
        </authorList>
    </citation>
    <scope>NUCLEOTIDE SEQUENCE [LARGE SCALE GENOMIC DNA]</scope>
    <source>
        <strain evidence="10 11">KMM 6351</strain>
    </source>
</reference>
<dbReference type="RefSeq" id="WP_251260502.1">
    <property type="nucleotide sequence ID" value="NZ_JAMQGP010000002.1"/>
</dbReference>
<comment type="subcellular location">
    <subcellularLocation>
        <location evidence="1 8">Cytoplasm</location>
    </subcellularLocation>
</comment>
<dbReference type="AlphaFoldDB" id="A0AA41W591"/>
<evidence type="ECO:0000256" key="5">
    <source>
        <dbReference type="ARBA" id="ARBA00022741"/>
    </source>
</evidence>
<dbReference type="Pfam" id="PF11734">
    <property type="entry name" value="TilS_C"/>
    <property type="match status" value="1"/>
</dbReference>
<dbReference type="NCBIfam" id="TIGR02433">
    <property type="entry name" value="lysidine_TilS_C"/>
    <property type="match status" value="1"/>
</dbReference>
<dbReference type="HAMAP" id="MF_01161">
    <property type="entry name" value="tRNA_Ile_lys_synt"/>
    <property type="match status" value="1"/>
</dbReference>
<evidence type="ECO:0000259" key="9">
    <source>
        <dbReference type="SMART" id="SM00977"/>
    </source>
</evidence>
<dbReference type="EMBL" id="JAMQGP010000002">
    <property type="protein sequence ID" value="MCM2679141.1"/>
    <property type="molecule type" value="Genomic_DNA"/>
</dbReference>
<dbReference type="PANTHER" id="PTHR43033">
    <property type="entry name" value="TRNA(ILE)-LYSIDINE SYNTHASE-RELATED"/>
    <property type="match status" value="1"/>
</dbReference>
<evidence type="ECO:0000313" key="11">
    <source>
        <dbReference type="Proteomes" id="UP001165393"/>
    </source>
</evidence>
<proteinExistence type="inferred from homology"/>
<name>A0AA41W591_9GAMM</name>
<dbReference type="CDD" id="cd01992">
    <property type="entry name" value="TilS_N"/>
    <property type="match status" value="1"/>
</dbReference>
<evidence type="ECO:0000256" key="3">
    <source>
        <dbReference type="ARBA" id="ARBA00022598"/>
    </source>
</evidence>
<dbReference type="SMART" id="SM00977">
    <property type="entry name" value="TilS_C"/>
    <property type="match status" value="1"/>
</dbReference>
<evidence type="ECO:0000256" key="8">
    <source>
        <dbReference type="HAMAP-Rule" id="MF_01161"/>
    </source>
</evidence>
<dbReference type="Pfam" id="PF01171">
    <property type="entry name" value="ATP_bind_3"/>
    <property type="match status" value="1"/>
</dbReference>
<dbReference type="InterPro" id="IPR011063">
    <property type="entry name" value="TilS/TtcA_N"/>
</dbReference>
<dbReference type="GO" id="GO:0005737">
    <property type="term" value="C:cytoplasm"/>
    <property type="evidence" value="ECO:0007669"/>
    <property type="project" value="UniProtKB-SubCell"/>
</dbReference>
<comment type="catalytic activity">
    <reaction evidence="7 8">
        <text>cytidine(34) in tRNA(Ile2) + L-lysine + ATP = lysidine(34) in tRNA(Ile2) + AMP + diphosphate + H(+)</text>
        <dbReference type="Rhea" id="RHEA:43744"/>
        <dbReference type="Rhea" id="RHEA-COMP:10625"/>
        <dbReference type="Rhea" id="RHEA-COMP:10670"/>
        <dbReference type="ChEBI" id="CHEBI:15378"/>
        <dbReference type="ChEBI" id="CHEBI:30616"/>
        <dbReference type="ChEBI" id="CHEBI:32551"/>
        <dbReference type="ChEBI" id="CHEBI:33019"/>
        <dbReference type="ChEBI" id="CHEBI:82748"/>
        <dbReference type="ChEBI" id="CHEBI:83665"/>
        <dbReference type="ChEBI" id="CHEBI:456215"/>
        <dbReference type="EC" id="6.3.4.19"/>
    </reaction>
</comment>
<keyword evidence="6 8" id="KW-0067">ATP-binding</keyword>
<dbReference type="Pfam" id="PF09179">
    <property type="entry name" value="TilS"/>
    <property type="match status" value="1"/>
</dbReference>
<dbReference type="NCBIfam" id="TIGR02432">
    <property type="entry name" value="lysidine_TilS_N"/>
    <property type="match status" value="1"/>
</dbReference>
<keyword evidence="11" id="KW-1185">Reference proteome</keyword>
<evidence type="ECO:0000313" key="10">
    <source>
        <dbReference type="EMBL" id="MCM2679141.1"/>
    </source>
</evidence>
<dbReference type="SUPFAM" id="SSF82829">
    <property type="entry name" value="MesJ substrate recognition domain-like"/>
    <property type="match status" value="1"/>
</dbReference>
<evidence type="ECO:0000256" key="1">
    <source>
        <dbReference type="ARBA" id="ARBA00004496"/>
    </source>
</evidence>
<feature type="binding site" evidence="8">
    <location>
        <begin position="25"/>
        <end position="30"/>
    </location>
    <ligand>
        <name>ATP</name>
        <dbReference type="ChEBI" id="CHEBI:30616"/>
    </ligand>
</feature>
<comment type="similarity">
    <text evidence="8">Belongs to the tRNA(Ile)-lysidine synthase family.</text>
</comment>
<evidence type="ECO:0000256" key="2">
    <source>
        <dbReference type="ARBA" id="ARBA00022490"/>
    </source>
</evidence>
<evidence type="ECO:0000256" key="4">
    <source>
        <dbReference type="ARBA" id="ARBA00022694"/>
    </source>
</evidence>
<keyword evidence="3 8" id="KW-0436">Ligase</keyword>
<feature type="domain" description="Lysidine-tRNA(Ile) synthetase C-terminal" evidence="9">
    <location>
        <begin position="361"/>
        <end position="433"/>
    </location>
</feature>
<protein>
    <recommendedName>
        <fullName evidence="8">tRNA(Ile)-lysidine synthase</fullName>
        <ecNumber evidence="8">6.3.4.19</ecNumber>
    </recommendedName>
    <alternativeName>
        <fullName evidence="8">tRNA(Ile)-2-lysyl-cytidine synthase</fullName>
    </alternativeName>
    <alternativeName>
        <fullName evidence="8">tRNA(Ile)-lysidine synthetase</fullName>
    </alternativeName>
</protein>
<dbReference type="InterPro" id="IPR012795">
    <property type="entry name" value="tRNA_Ile_lys_synt_N"/>
</dbReference>
<evidence type="ECO:0000256" key="7">
    <source>
        <dbReference type="ARBA" id="ARBA00048539"/>
    </source>
</evidence>
<dbReference type="Proteomes" id="UP001165393">
    <property type="component" value="Unassembled WGS sequence"/>
</dbReference>
<comment type="domain">
    <text evidence="8">The N-terminal region contains the highly conserved SGGXDS motif, predicted to be a P-loop motif involved in ATP binding.</text>
</comment>
<accession>A0AA41W591</accession>
<dbReference type="GO" id="GO:0006400">
    <property type="term" value="P:tRNA modification"/>
    <property type="evidence" value="ECO:0007669"/>
    <property type="project" value="UniProtKB-UniRule"/>
</dbReference>
<keyword evidence="2 8" id="KW-0963">Cytoplasm</keyword>
<comment type="function">
    <text evidence="8">Ligates lysine onto the cytidine present at position 34 of the AUA codon-specific tRNA(Ile) that contains the anticodon CAU, in an ATP-dependent manner. Cytidine is converted to lysidine, thus changing the amino acid specificity of the tRNA from methionine to isoleucine.</text>
</comment>
<keyword evidence="4 8" id="KW-0819">tRNA processing</keyword>
<dbReference type="Gene3D" id="3.40.50.620">
    <property type="entry name" value="HUPs"/>
    <property type="match status" value="1"/>
</dbReference>
<dbReference type="InterPro" id="IPR012796">
    <property type="entry name" value="Lysidine-tRNA-synth_C"/>
</dbReference>
<dbReference type="SUPFAM" id="SSF56037">
    <property type="entry name" value="PheT/TilS domain"/>
    <property type="match status" value="1"/>
</dbReference>
<evidence type="ECO:0000256" key="6">
    <source>
        <dbReference type="ARBA" id="ARBA00022840"/>
    </source>
</evidence>
<dbReference type="InterPro" id="IPR015262">
    <property type="entry name" value="tRNA_Ile_lys_synt_subst-bd"/>
</dbReference>
<sequence>MKTTLFAQLDAAATCGFQHVLVALSGGKDSSAILHCASQYVKANPNLTISAIHVHHGLSPNANEWQALCQHYCDDLGVELTCESVSVTKGARQSLEALAREARYQVLARHVTSHTLMLTGHHQDDQIETFILALKRGSGLDGLSSMPALNEFSQGFHCRPWLMQSRSNIETYVAEHQLPFVEDESNQDQQFDRNFIRHSVLPLLNKRWPSFNQTASRSIQLLGSQRELIDQYSLLDMQRCQQHQALGIEDLSALPELRRNNAMRMWLRQLHAPLWSSSQLQQAWDAVALAREDAMPKLQWHGWQLQRYQGLLYATPCKQAILIDRVWNWPNKLELAGSDDLLMADSSVSAGIRPPMTGELVSVKFGCPGSLRVQPSTRSGSRPLKKVWQEYGVAPWIRASIPMIFYGDVCVAAVGYWVEKSYASQQSDCWLPKRCAEVSFQRD</sequence>
<dbReference type="EC" id="6.3.4.19" evidence="8"/>